<keyword evidence="1" id="KW-0812">Transmembrane</keyword>
<proteinExistence type="predicted"/>
<organism evidence="2 3">
    <name type="scientific">Brevundimonas vesicularis</name>
    <name type="common">Pseudomonas vesicularis</name>
    <dbReference type="NCBI Taxonomy" id="41276"/>
    <lineage>
        <taxon>Bacteria</taxon>
        <taxon>Pseudomonadati</taxon>
        <taxon>Pseudomonadota</taxon>
        <taxon>Alphaproteobacteria</taxon>
        <taxon>Caulobacterales</taxon>
        <taxon>Caulobacteraceae</taxon>
        <taxon>Brevundimonas</taxon>
    </lineage>
</organism>
<sequence>MTEGRASRRVLARLATFAGCLFILWAVASFIDLGDGETWDQTKPRYAKMLENKGFEVNGFGFYRVSRSQHPREFKTIVILRGMMPSVLFGVLCAVSALGWSAQPKLIRSGQE</sequence>
<feature type="transmembrane region" description="Helical" evidence="1">
    <location>
        <begin position="78"/>
        <end position="100"/>
    </location>
</feature>
<accession>A0A7W9L5Q9</accession>
<dbReference type="Proteomes" id="UP000556201">
    <property type="component" value="Unassembled WGS sequence"/>
</dbReference>
<feature type="transmembrane region" description="Helical" evidence="1">
    <location>
        <begin position="12"/>
        <end position="31"/>
    </location>
</feature>
<evidence type="ECO:0000313" key="3">
    <source>
        <dbReference type="Proteomes" id="UP000556201"/>
    </source>
</evidence>
<evidence type="ECO:0000313" key="2">
    <source>
        <dbReference type="EMBL" id="MBB5771611.1"/>
    </source>
</evidence>
<comment type="caution">
    <text evidence="2">The sequence shown here is derived from an EMBL/GenBank/DDBJ whole genome shotgun (WGS) entry which is preliminary data.</text>
</comment>
<keyword evidence="1" id="KW-1133">Transmembrane helix</keyword>
<dbReference type="EMBL" id="JACHLJ010000001">
    <property type="protein sequence ID" value="MBB5771611.1"/>
    <property type="molecule type" value="Genomic_DNA"/>
</dbReference>
<gene>
    <name evidence="2" type="ORF">HNP47_001580</name>
</gene>
<dbReference type="RefSeq" id="WP_184279019.1">
    <property type="nucleotide sequence ID" value="NZ_JACHLJ010000001.1"/>
</dbReference>
<dbReference type="AlphaFoldDB" id="A0A7W9L5Q9"/>
<name>A0A7W9L5Q9_BREVE</name>
<keyword evidence="1" id="KW-0472">Membrane</keyword>
<protein>
    <submittedName>
        <fullName evidence="2">Uncharacterized protein</fullName>
    </submittedName>
</protein>
<reference evidence="2 3" key="1">
    <citation type="submission" date="2020-08" db="EMBL/GenBank/DDBJ databases">
        <title>Functional genomics of gut bacteria from endangered species of beetles.</title>
        <authorList>
            <person name="Carlos-Shanley C."/>
        </authorList>
    </citation>
    <scope>NUCLEOTIDE SEQUENCE [LARGE SCALE GENOMIC DNA]</scope>
    <source>
        <strain evidence="2 3">S00192</strain>
    </source>
</reference>
<evidence type="ECO:0000256" key="1">
    <source>
        <dbReference type="SAM" id="Phobius"/>
    </source>
</evidence>